<keyword evidence="1" id="KW-0472">Membrane</keyword>
<accession>A0A5M9QSP2</accession>
<evidence type="ECO:0000256" key="1">
    <source>
        <dbReference type="SAM" id="Phobius"/>
    </source>
</evidence>
<dbReference type="EMBL" id="VXKE01000003">
    <property type="protein sequence ID" value="KAA8711231.1"/>
    <property type="molecule type" value="Genomic_DNA"/>
</dbReference>
<reference evidence="2 3" key="1">
    <citation type="submission" date="2019-09" db="EMBL/GenBank/DDBJ databases">
        <title>Draft genome sequence of various Type strains from the CCUG.</title>
        <authorList>
            <person name="Pineiro-Iglesias B."/>
            <person name="Tunovic T."/>
            <person name="Unosson C."/>
            <person name="Inganas E."/>
            <person name="Ohlen M."/>
            <person name="Cardew S."/>
            <person name="Jensie-Markopoulos S."/>
            <person name="Salva-Serra F."/>
            <person name="Jaen-Luchoro D."/>
            <person name="Karlsson R."/>
            <person name="Svensson-Stadler L."/>
            <person name="Chun J."/>
            <person name="Moore E."/>
        </authorList>
    </citation>
    <scope>NUCLEOTIDE SEQUENCE [LARGE SCALE GENOMIC DNA]</scope>
    <source>
        <strain evidence="2 3">CCUG 32756T</strain>
    </source>
</reference>
<gene>
    <name evidence="2" type="ORF">F4V45_01135</name>
</gene>
<keyword evidence="1" id="KW-1133">Transmembrane helix</keyword>
<dbReference type="Proteomes" id="UP000323707">
    <property type="component" value="Unassembled WGS sequence"/>
</dbReference>
<organism evidence="2 3">
    <name type="scientific">Helicobacter canis</name>
    <dbReference type="NCBI Taxonomy" id="29419"/>
    <lineage>
        <taxon>Bacteria</taxon>
        <taxon>Pseudomonadati</taxon>
        <taxon>Campylobacterota</taxon>
        <taxon>Epsilonproteobacteria</taxon>
        <taxon>Campylobacterales</taxon>
        <taxon>Helicobacteraceae</taxon>
        <taxon>Helicobacter</taxon>
    </lineage>
</organism>
<dbReference type="RefSeq" id="WP_150336685.1">
    <property type="nucleotide sequence ID" value="NZ_JAERIX010000037.1"/>
</dbReference>
<proteinExistence type="predicted"/>
<dbReference type="AlphaFoldDB" id="A0A5M9QSP2"/>
<evidence type="ECO:0000313" key="2">
    <source>
        <dbReference type="EMBL" id="KAA8711231.1"/>
    </source>
</evidence>
<sequence length="253" mass="29313">MKPYNDLAIISLFIKRKKLFLISLCICLILGSFWTHRQVKALQQEQIAYHDQQANPSSEMPKIGFIQYNRYGKISLSEQIVQNILLDFYQKDIISDFRKAIDTPFFTTYAIFYTANNPTKLITKALESNPATQEVKTMLKSLLSSLEKDEAAYAKMVIENGFFSIIDEEIPYIEDPSKPPINKHYIHLDKNRLAQKGYSITSTEIIKNHQSLNSNKIWIFMIICSIMISVFAVFLVENFTNLRKQIQCHKPSK</sequence>
<protein>
    <submittedName>
        <fullName evidence="2">Uncharacterized protein</fullName>
    </submittedName>
</protein>
<evidence type="ECO:0000313" key="3">
    <source>
        <dbReference type="Proteomes" id="UP000323707"/>
    </source>
</evidence>
<comment type="caution">
    <text evidence="2">The sequence shown here is derived from an EMBL/GenBank/DDBJ whole genome shotgun (WGS) entry which is preliminary data.</text>
</comment>
<feature type="transmembrane region" description="Helical" evidence="1">
    <location>
        <begin position="217"/>
        <end position="236"/>
    </location>
</feature>
<keyword evidence="1" id="KW-0812">Transmembrane</keyword>
<name>A0A5M9QSP2_9HELI</name>